<dbReference type="GO" id="GO:0004672">
    <property type="term" value="F:protein kinase activity"/>
    <property type="evidence" value="ECO:0007669"/>
    <property type="project" value="InterPro"/>
</dbReference>
<name>A0A6A5QGD8_AMPQU</name>
<evidence type="ECO:0000313" key="6">
    <source>
        <dbReference type="Proteomes" id="UP000800096"/>
    </source>
</evidence>
<keyword evidence="3" id="KW-0067">ATP-binding</keyword>
<evidence type="ECO:0000259" key="4">
    <source>
        <dbReference type="PROSITE" id="PS50011"/>
    </source>
</evidence>
<evidence type="ECO:0000256" key="3">
    <source>
        <dbReference type="ARBA" id="ARBA00022840"/>
    </source>
</evidence>
<keyword evidence="5" id="KW-0418">Kinase</keyword>
<dbReference type="Proteomes" id="UP000800096">
    <property type="component" value="Unassembled WGS sequence"/>
</dbReference>
<dbReference type="EMBL" id="ML979137">
    <property type="protein sequence ID" value="KAF1914442.1"/>
    <property type="molecule type" value="Genomic_DNA"/>
</dbReference>
<sequence>MGTLFRIGQTLKGRVASYTISKQVQDTVWFARNQLAHETVVIKGVEGHPRVENERDVLKKLQGRTLFLRPLVDEIEEPSTPTTIVLKHLDSDLLTETIKKRLTRKELKHVCRNILEALELLHEHNLVHTDIKLDNIFVNLQEDENDRFSAVQLGDFGGCYPADSKWATSGTRVGTPMWSAPELLLEMPWNTSVDIWSFGTVLISLIYGGDFNLFRPPHVRRDDDEYALGVLMEMYRYFAPFPPSIVDIASDETCAVLAWITQQIPNEQLNPFEWITREEVSKRDNDFLMKIMKFDYRDRPSAKQLLADKWWEEEHEDVPPRIET</sequence>
<reference evidence="5" key="1">
    <citation type="journal article" date="2020" name="Stud. Mycol.">
        <title>101 Dothideomycetes genomes: a test case for predicting lifestyles and emergence of pathogens.</title>
        <authorList>
            <person name="Haridas S."/>
            <person name="Albert R."/>
            <person name="Binder M."/>
            <person name="Bloem J."/>
            <person name="Labutti K."/>
            <person name="Salamov A."/>
            <person name="Andreopoulos B."/>
            <person name="Baker S."/>
            <person name="Barry K."/>
            <person name="Bills G."/>
            <person name="Bluhm B."/>
            <person name="Cannon C."/>
            <person name="Castanera R."/>
            <person name="Culley D."/>
            <person name="Daum C."/>
            <person name="Ezra D."/>
            <person name="Gonzalez J."/>
            <person name="Henrissat B."/>
            <person name="Kuo A."/>
            <person name="Liang C."/>
            <person name="Lipzen A."/>
            <person name="Lutzoni F."/>
            <person name="Magnuson J."/>
            <person name="Mondo S."/>
            <person name="Nolan M."/>
            <person name="Ohm R."/>
            <person name="Pangilinan J."/>
            <person name="Park H.-J."/>
            <person name="Ramirez L."/>
            <person name="Alfaro M."/>
            <person name="Sun H."/>
            <person name="Tritt A."/>
            <person name="Yoshinaga Y."/>
            <person name="Zwiers L.-H."/>
            <person name="Turgeon B."/>
            <person name="Goodwin S."/>
            <person name="Spatafora J."/>
            <person name="Crous P."/>
            <person name="Grigoriev I."/>
        </authorList>
    </citation>
    <scope>NUCLEOTIDE SEQUENCE</scope>
    <source>
        <strain evidence="5">HMLAC05119</strain>
    </source>
</reference>
<dbReference type="PROSITE" id="PS00108">
    <property type="entry name" value="PROTEIN_KINASE_ST"/>
    <property type="match status" value="1"/>
</dbReference>
<dbReference type="InterPro" id="IPR008271">
    <property type="entry name" value="Ser/Thr_kinase_AS"/>
</dbReference>
<dbReference type="InterPro" id="IPR000719">
    <property type="entry name" value="Prot_kinase_dom"/>
</dbReference>
<evidence type="ECO:0000256" key="2">
    <source>
        <dbReference type="ARBA" id="ARBA00022741"/>
    </source>
</evidence>
<dbReference type="OrthoDB" id="5979581at2759"/>
<evidence type="ECO:0000313" key="5">
    <source>
        <dbReference type="EMBL" id="KAF1914442.1"/>
    </source>
</evidence>
<dbReference type="InterPro" id="IPR011009">
    <property type="entry name" value="Kinase-like_dom_sf"/>
</dbReference>
<dbReference type="AlphaFoldDB" id="A0A6A5QGD8"/>
<dbReference type="SUPFAM" id="SSF56112">
    <property type="entry name" value="Protein kinase-like (PK-like)"/>
    <property type="match status" value="1"/>
</dbReference>
<comment type="similarity">
    <text evidence="1">Belongs to the protein kinase superfamily. STE Ser/Thr protein kinase family. STE20 subfamily.</text>
</comment>
<dbReference type="SMART" id="SM00220">
    <property type="entry name" value="S_TKc"/>
    <property type="match status" value="1"/>
</dbReference>
<protein>
    <submittedName>
        <fullName evidence="5">Kinase-like domain-containing protein</fullName>
    </submittedName>
</protein>
<proteinExistence type="inferred from homology"/>
<dbReference type="InterPro" id="IPR051931">
    <property type="entry name" value="PAK3-like"/>
</dbReference>
<dbReference type="Gene3D" id="1.10.510.10">
    <property type="entry name" value="Transferase(Phosphotransferase) domain 1"/>
    <property type="match status" value="1"/>
</dbReference>
<feature type="domain" description="Protein kinase" evidence="4">
    <location>
        <begin position="1"/>
        <end position="311"/>
    </location>
</feature>
<organism evidence="5 6">
    <name type="scientific">Ampelomyces quisqualis</name>
    <name type="common">Powdery mildew agent</name>
    <dbReference type="NCBI Taxonomy" id="50730"/>
    <lineage>
        <taxon>Eukaryota</taxon>
        <taxon>Fungi</taxon>
        <taxon>Dikarya</taxon>
        <taxon>Ascomycota</taxon>
        <taxon>Pezizomycotina</taxon>
        <taxon>Dothideomycetes</taxon>
        <taxon>Pleosporomycetidae</taxon>
        <taxon>Pleosporales</taxon>
        <taxon>Pleosporineae</taxon>
        <taxon>Phaeosphaeriaceae</taxon>
        <taxon>Ampelomyces</taxon>
    </lineage>
</organism>
<dbReference type="Pfam" id="PF00069">
    <property type="entry name" value="Pkinase"/>
    <property type="match status" value="1"/>
</dbReference>
<accession>A0A6A5QGD8</accession>
<dbReference type="GO" id="GO:0005524">
    <property type="term" value="F:ATP binding"/>
    <property type="evidence" value="ECO:0007669"/>
    <property type="project" value="UniProtKB-KW"/>
</dbReference>
<dbReference type="PROSITE" id="PS50011">
    <property type="entry name" value="PROTEIN_KINASE_DOM"/>
    <property type="match status" value="1"/>
</dbReference>
<gene>
    <name evidence="5" type="ORF">BDU57DRAFT_294801</name>
</gene>
<dbReference type="PANTHER" id="PTHR45832:SF22">
    <property type="entry name" value="SERINE_THREONINE-PROTEIN KINASE SAMKA-RELATED"/>
    <property type="match status" value="1"/>
</dbReference>
<dbReference type="PANTHER" id="PTHR45832">
    <property type="entry name" value="SERINE/THREONINE-PROTEIN KINASE SAMKA-RELATED-RELATED"/>
    <property type="match status" value="1"/>
</dbReference>
<keyword evidence="2" id="KW-0547">Nucleotide-binding</keyword>
<evidence type="ECO:0000256" key="1">
    <source>
        <dbReference type="ARBA" id="ARBA00008874"/>
    </source>
</evidence>
<keyword evidence="6" id="KW-1185">Reference proteome</keyword>
<keyword evidence="5" id="KW-0808">Transferase</keyword>